<feature type="transmembrane region" description="Helical" evidence="5">
    <location>
        <begin position="182"/>
        <end position="203"/>
    </location>
</feature>
<feature type="transmembrane region" description="Helical" evidence="5">
    <location>
        <begin position="52"/>
        <end position="75"/>
    </location>
</feature>
<feature type="transmembrane region" description="Helical" evidence="5">
    <location>
        <begin position="21"/>
        <end position="46"/>
    </location>
</feature>
<gene>
    <name evidence="6" type="ORF">FC66_GL001458</name>
</gene>
<keyword evidence="2 5" id="KW-0812">Transmembrane</keyword>
<accession>A0A0R1HQD1</accession>
<keyword evidence="3 5" id="KW-1133">Transmembrane helix</keyword>
<comment type="subcellular location">
    <subcellularLocation>
        <location evidence="1">Endomembrane system</location>
        <topology evidence="1">Multi-pass membrane protein</topology>
    </subcellularLocation>
</comment>
<dbReference type="AlphaFoldDB" id="A0A0R1HQD1"/>
<dbReference type="Pfam" id="PF01988">
    <property type="entry name" value="VIT1"/>
    <property type="match status" value="1"/>
</dbReference>
<organism evidence="6 7">
    <name type="scientific">Dellaglioa algida DSM 15638</name>
    <dbReference type="NCBI Taxonomy" id="1423719"/>
    <lineage>
        <taxon>Bacteria</taxon>
        <taxon>Bacillati</taxon>
        <taxon>Bacillota</taxon>
        <taxon>Bacilli</taxon>
        <taxon>Lactobacillales</taxon>
        <taxon>Lactobacillaceae</taxon>
        <taxon>Dellaglioa</taxon>
    </lineage>
</organism>
<dbReference type="Proteomes" id="UP000051450">
    <property type="component" value="Unassembled WGS sequence"/>
</dbReference>
<dbReference type="GO" id="GO:0012505">
    <property type="term" value="C:endomembrane system"/>
    <property type="evidence" value="ECO:0007669"/>
    <property type="project" value="UniProtKB-SubCell"/>
</dbReference>
<evidence type="ECO:0000256" key="2">
    <source>
        <dbReference type="ARBA" id="ARBA00022692"/>
    </source>
</evidence>
<dbReference type="PATRIC" id="fig|1423719.4.peg.1483"/>
<comment type="caution">
    <text evidence="6">The sequence shown here is derived from an EMBL/GenBank/DDBJ whole genome shotgun (WGS) entry which is preliminary data.</text>
</comment>
<reference evidence="6 7" key="1">
    <citation type="journal article" date="2015" name="Genome Announc.">
        <title>Expanding the biotechnology potential of lactobacilli through comparative genomics of 213 strains and associated genera.</title>
        <authorList>
            <person name="Sun Z."/>
            <person name="Harris H.M."/>
            <person name="McCann A."/>
            <person name="Guo C."/>
            <person name="Argimon S."/>
            <person name="Zhang W."/>
            <person name="Yang X."/>
            <person name="Jeffery I.B."/>
            <person name="Cooney J.C."/>
            <person name="Kagawa T.F."/>
            <person name="Liu W."/>
            <person name="Song Y."/>
            <person name="Salvetti E."/>
            <person name="Wrobel A."/>
            <person name="Rasinkangas P."/>
            <person name="Parkhill J."/>
            <person name="Rea M.C."/>
            <person name="O'Sullivan O."/>
            <person name="Ritari J."/>
            <person name="Douillard F.P."/>
            <person name="Paul Ross R."/>
            <person name="Yang R."/>
            <person name="Briner A.E."/>
            <person name="Felis G.E."/>
            <person name="de Vos W.M."/>
            <person name="Barrangou R."/>
            <person name="Klaenhammer T.R."/>
            <person name="Caufield P.W."/>
            <person name="Cui Y."/>
            <person name="Zhang H."/>
            <person name="O'Toole P.W."/>
        </authorList>
    </citation>
    <scope>NUCLEOTIDE SEQUENCE [LARGE SCALE GENOMIC DNA]</scope>
    <source>
        <strain evidence="6 7">DSM 15638</strain>
    </source>
</reference>
<keyword evidence="7" id="KW-1185">Reference proteome</keyword>
<dbReference type="PANTHER" id="PTHR31851">
    <property type="entry name" value="FE(2+)/MN(2+) TRANSPORTER PCL1"/>
    <property type="match status" value="1"/>
</dbReference>
<evidence type="ECO:0000313" key="7">
    <source>
        <dbReference type="Proteomes" id="UP000051450"/>
    </source>
</evidence>
<sequence length="234" mass="24856">MRRLMDSRVVKVGMTLSTKLNILRAGVLGANDGIISVAGVILGMAGASQDKYYLVLAGLAGMFAGAFSMAGGEYVSVSAQRETQKSVIQLAATRLQENHEFEIERLIGIYQGKGLSRTVAADVVSELMSQNELENYCKEVNNIDVGEYLNPWHAAVSSVISFVVGSLVPLLLITILPAGMMIPMTVIGVALALLLTGAISGVLGHNNVKYAMTRNVVVGLVTMIVTYYIGGLFG</sequence>
<dbReference type="EMBL" id="AZDI01000008">
    <property type="protein sequence ID" value="KRK45490.1"/>
    <property type="molecule type" value="Genomic_DNA"/>
</dbReference>
<evidence type="ECO:0008006" key="8">
    <source>
        <dbReference type="Google" id="ProtNLM"/>
    </source>
</evidence>
<protein>
    <recommendedName>
        <fullName evidence="8">Integral membrane protein</fullName>
    </recommendedName>
</protein>
<dbReference type="GO" id="GO:0030026">
    <property type="term" value="P:intracellular manganese ion homeostasis"/>
    <property type="evidence" value="ECO:0007669"/>
    <property type="project" value="InterPro"/>
</dbReference>
<evidence type="ECO:0000313" key="6">
    <source>
        <dbReference type="EMBL" id="KRK45490.1"/>
    </source>
</evidence>
<dbReference type="GO" id="GO:0005384">
    <property type="term" value="F:manganese ion transmembrane transporter activity"/>
    <property type="evidence" value="ECO:0007669"/>
    <property type="project" value="InterPro"/>
</dbReference>
<evidence type="ECO:0000256" key="1">
    <source>
        <dbReference type="ARBA" id="ARBA00004127"/>
    </source>
</evidence>
<dbReference type="STRING" id="1423719.FC66_GL001458"/>
<dbReference type="CDD" id="cd02432">
    <property type="entry name" value="Nodulin-21_like_1"/>
    <property type="match status" value="1"/>
</dbReference>
<feature type="transmembrane region" description="Helical" evidence="5">
    <location>
        <begin position="154"/>
        <end position="176"/>
    </location>
</feature>
<evidence type="ECO:0000256" key="4">
    <source>
        <dbReference type="ARBA" id="ARBA00023136"/>
    </source>
</evidence>
<evidence type="ECO:0000256" key="5">
    <source>
        <dbReference type="SAM" id="Phobius"/>
    </source>
</evidence>
<name>A0A0R1HQD1_9LACO</name>
<dbReference type="InterPro" id="IPR008217">
    <property type="entry name" value="Ccc1_fam"/>
</dbReference>
<evidence type="ECO:0000256" key="3">
    <source>
        <dbReference type="ARBA" id="ARBA00022989"/>
    </source>
</evidence>
<keyword evidence="4 5" id="KW-0472">Membrane</keyword>
<proteinExistence type="predicted"/>
<feature type="transmembrane region" description="Helical" evidence="5">
    <location>
        <begin position="215"/>
        <end position="233"/>
    </location>
</feature>